<protein>
    <submittedName>
        <fullName evidence="1">Uncharacterized protein</fullName>
    </submittedName>
</protein>
<dbReference type="AlphaFoldDB" id="A0A2U3KXW9"/>
<dbReference type="Proteomes" id="UP000238701">
    <property type="component" value="Unassembled WGS sequence"/>
</dbReference>
<organism evidence="1 2">
    <name type="scientific">Candidatus Sulfotelmatobacter kueseliae</name>
    <dbReference type="NCBI Taxonomy" id="2042962"/>
    <lineage>
        <taxon>Bacteria</taxon>
        <taxon>Pseudomonadati</taxon>
        <taxon>Acidobacteriota</taxon>
        <taxon>Terriglobia</taxon>
        <taxon>Terriglobales</taxon>
        <taxon>Candidatus Korobacteraceae</taxon>
        <taxon>Candidatus Sulfotelmatobacter</taxon>
    </lineage>
</organism>
<dbReference type="OrthoDB" id="1550880at2"/>
<name>A0A2U3KXW9_9BACT</name>
<proteinExistence type="predicted"/>
<evidence type="ECO:0000313" key="1">
    <source>
        <dbReference type="EMBL" id="SPF44440.1"/>
    </source>
</evidence>
<gene>
    <name evidence="1" type="ORF">SBA1_530076</name>
</gene>
<reference evidence="2" key="1">
    <citation type="submission" date="2018-02" db="EMBL/GenBank/DDBJ databases">
        <authorList>
            <person name="Hausmann B."/>
        </authorList>
    </citation>
    <scope>NUCLEOTIDE SEQUENCE [LARGE SCALE GENOMIC DNA]</scope>
    <source>
        <strain evidence="2">Peat soil MAG SbA1</strain>
    </source>
</reference>
<evidence type="ECO:0000313" key="2">
    <source>
        <dbReference type="Proteomes" id="UP000238701"/>
    </source>
</evidence>
<dbReference type="EMBL" id="OMOD01000148">
    <property type="protein sequence ID" value="SPF44440.1"/>
    <property type="molecule type" value="Genomic_DNA"/>
</dbReference>
<accession>A0A2U3KXW9</accession>
<sequence>MNRSDLQNVAKRVVWFKTPDAALRDVQLFLAHVMTYGTLNDITTTLHYFSEADFEAVLNDPPPGVFDRRSWTYWNVRYHREPVPTLPVRNLPL</sequence>